<dbReference type="InterPro" id="IPR046076">
    <property type="entry name" value="DUF6094"/>
</dbReference>
<sequence>MSSNQMKDMFDRVIHNKVRMGNFETKDQDTLCIRSLLQFPKSAFSVADFCAGSGNALNVMTEGTEAVTFGIEPNEEKYLELRERANYALYGGYEECRISRDTFRLMYLNPPYDNDSETLESKMERKEKRFLRQLFPYVAVDGILIFNIPRGRMTKDIVNILVANLDDIRVYASHDDTFNQVYTIGRKRATKYIDRNEVQRILGLMLEGSELQRIPMAETPLYKVFPGNISPKLFRSSHIDVDHVREVSRLSSLTRKGMEWSTPKKPAERLQPLLPDKEMHRVLRMASGKLNGKVGSGKLLHVLKGVVKKESISTTEVTDNETVITEREKFTITFKIVDRYGNIRTIQS</sequence>
<dbReference type="Proteomes" id="UP000187465">
    <property type="component" value="Unassembled WGS sequence"/>
</dbReference>
<dbReference type="SUPFAM" id="SSF53335">
    <property type="entry name" value="S-adenosyl-L-methionine-dependent methyltransferases"/>
    <property type="match status" value="1"/>
</dbReference>
<reference evidence="2 3" key="1">
    <citation type="submission" date="2016-10" db="EMBL/GenBank/DDBJ databases">
        <title>Paenibacillus species isolates.</title>
        <authorList>
            <person name="Beno S.M."/>
        </authorList>
    </citation>
    <scope>NUCLEOTIDE SEQUENCE [LARGE SCALE GENOMIC DNA]</scope>
    <source>
        <strain evidence="2 3">FSL H7-0604</strain>
    </source>
</reference>
<evidence type="ECO:0000313" key="3">
    <source>
        <dbReference type="Proteomes" id="UP000187465"/>
    </source>
</evidence>
<feature type="domain" description="DUF6094" evidence="1">
    <location>
        <begin position="14"/>
        <end position="188"/>
    </location>
</feature>
<dbReference type="GO" id="GO:0032259">
    <property type="term" value="P:methylation"/>
    <property type="evidence" value="ECO:0007669"/>
    <property type="project" value="InterPro"/>
</dbReference>
<comment type="caution">
    <text evidence="2">The sequence shown here is derived from an EMBL/GenBank/DDBJ whole genome shotgun (WGS) entry which is preliminary data.</text>
</comment>
<accession>A0A1R0X115</accession>
<dbReference type="AlphaFoldDB" id="A0A1R0X115"/>
<gene>
    <name evidence="2" type="ORF">BJP51_27715</name>
</gene>
<dbReference type="GO" id="GO:0003676">
    <property type="term" value="F:nucleic acid binding"/>
    <property type="evidence" value="ECO:0007669"/>
    <property type="project" value="InterPro"/>
</dbReference>
<name>A0A1R0X115_9BACL</name>
<dbReference type="GO" id="GO:0008168">
    <property type="term" value="F:methyltransferase activity"/>
    <property type="evidence" value="ECO:0007669"/>
    <property type="project" value="InterPro"/>
</dbReference>
<evidence type="ECO:0000313" key="2">
    <source>
        <dbReference type="EMBL" id="OMD26271.1"/>
    </source>
</evidence>
<dbReference type="EMBL" id="MKQP01000043">
    <property type="protein sequence ID" value="OMD26271.1"/>
    <property type="molecule type" value="Genomic_DNA"/>
</dbReference>
<proteinExistence type="predicted"/>
<dbReference type="InterPro" id="IPR002052">
    <property type="entry name" value="DNA_methylase_N6_adenine_CS"/>
</dbReference>
<dbReference type="RefSeq" id="WP_076179614.1">
    <property type="nucleotide sequence ID" value="NZ_MKQP01000043.1"/>
</dbReference>
<dbReference type="PROSITE" id="PS00092">
    <property type="entry name" value="N6_MTASE"/>
    <property type="match status" value="1"/>
</dbReference>
<protein>
    <recommendedName>
        <fullName evidence="1">DUF6094 domain-containing protein</fullName>
    </recommendedName>
</protein>
<organism evidence="2 3">
    <name type="scientific">Paenibacillus odorifer</name>
    <dbReference type="NCBI Taxonomy" id="189426"/>
    <lineage>
        <taxon>Bacteria</taxon>
        <taxon>Bacillati</taxon>
        <taxon>Bacillota</taxon>
        <taxon>Bacilli</taxon>
        <taxon>Bacillales</taxon>
        <taxon>Paenibacillaceae</taxon>
        <taxon>Paenibacillus</taxon>
    </lineage>
</organism>
<dbReference type="Pfam" id="PF19587">
    <property type="entry name" value="DUF6094"/>
    <property type="match status" value="1"/>
</dbReference>
<evidence type="ECO:0000259" key="1">
    <source>
        <dbReference type="Pfam" id="PF19587"/>
    </source>
</evidence>
<dbReference type="Gene3D" id="3.40.50.150">
    <property type="entry name" value="Vaccinia Virus protein VP39"/>
    <property type="match status" value="1"/>
</dbReference>
<dbReference type="InterPro" id="IPR029063">
    <property type="entry name" value="SAM-dependent_MTases_sf"/>
</dbReference>